<comment type="caution">
    <text evidence="9">The sequence shown here is derived from an EMBL/GenBank/DDBJ whole genome shotgun (WGS) entry which is preliminary data.</text>
</comment>
<evidence type="ECO:0000256" key="1">
    <source>
        <dbReference type="ARBA" id="ARBA00004123"/>
    </source>
</evidence>
<dbReference type="SMART" id="SM00577">
    <property type="entry name" value="CPDc"/>
    <property type="match status" value="1"/>
</dbReference>
<dbReference type="CDD" id="cd07521">
    <property type="entry name" value="HAD_FCP1-like"/>
    <property type="match status" value="1"/>
</dbReference>
<keyword evidence="3" id="KW-0378">Hydrolase</keyword>
<reference evidence="9 10" key="1">
    <citation type="journal article" date="2015" name="Genome Biol.">
        <title>Comparative genomics of Steinernema reveals deeply conserved gene regulatory networks.</title>
        <authorList>
            <person name="Dillman A.R."/>
            <person name="Macchietto M."/>
            <person name="Porter C.F."/>
            <person name="Rogers A."/>
            <person name="Williams B."/>
            <person name="Antoshechkin I."/>
            <person name="Lee M.M."/>
            <person name="Goodwin Z."/>
            <person name="Lu X."/>
            <person name="Lewis E.E."/>
            <person name="Goodrich-Blair H."/>
            <person name="Stock S.P."/>
            <person name="Adams B.J."/>
            <person name="Sternberg P.W."/>
            <person name="Mortazavi A."/>
        </authorList>
    </citation>
    <scope>NUCLEOTIDE SEQUENCE [LARGE SCALE GENOMIC DNA]</scope>
    <source>
        <strain evidence="9 10">ALL</strain>
    </source>
</reference>
<evidence type="ECO:0000256" key="6">
    <source>
        <dbReference type="ARBA" id="ARBA00048336"/>
    </source>
</evidence>
<gene>
    <name evidence="9" type="ORF">L596_000521</name>
</gene>
<proteinExistence type="predicted"/>
<dbReference type="InterPro" id="IPR004274">
    <property type="entry name" value="FCP1_dom"/>
</dbReference>
<feature type="compositionally biased region" description="Basic and acidic residues" evidence="7">
    <location>
        <begin position="256"/>
        <end position="285"/>
    </location>
</feature>
<dbReference type="InterPro" id="IPR036412">
    <property type="entry name" value="HAD-like_sf"/>
</dbReference>
<reference evidence="9 10" key="2">
    <citation type="journal article" date="2019" name="G3 (Bethesda)">
        <title>Hybrid Assembly of the Genome of the Entomopathogenic Nematode Steinernema carpocapsae Identifies the X-Chromosome.</title>
        <authorList>
            <person name="Serra L."/>
            <person name="Macchietto M."/>
            <person name="Macias-Munoz A."/>
            <person name="McGill C.J."/>
            <person name="Rodriguez I.M."/>
            <person name="Rodriguez B."/>
            <person name="Murad R."/>
            <person name="Mortazavi A."/>
        </authorList>
    </citation>
    <scope>NUCLEOTIDE SEQUENCE [LARGE SCALE GENOMIC DNA]</scope>
    <source>
        <strain evidence="9 10">ALL</strain>
    </source>
</reference>
<evidence type="ECO:0000259" key="8">
    <source>
        <dbReference type="PROSITE" id="PS50969"/>
    </source>
</evidence>
<accession>A0A4U8UIN3</accession>
<organism evidence="9 10">
    <name type="scientific">Steinernema carpocapsae</name>
    <name type="common">Entomopathogenic nematode</name>
    <dbReference type="NCBI Taxonomy" id="34508"/>
    <lineage>
        <taxon>Eukaryota</taxon>
        <taxon>Metazoa</taxon>
        <taxon>Ecdysozoa</taxon>
        <taxon>Nematoda</taxon>
        <taxon>Chromadorea</taxon>
        <taxon>Rhabditida</taxon>
        <taxon>Tylenchina</taxon>
        <taxon>Panagrolaimomorpha</taxon>
        <taxon>Strongyloidoidea</taxon>
        <taxon>Steinernematidae</taxon>
        <taxon>Steinernema</taxon>
    </lineage>
</organism>
<dbReference type="EMBL" id="AZBU02000001">
    <property type="protein sequence ID" value="TMS32714.1"/>
    <property type="molecule type" value="Genomic_DNA"/>
</dbReference>
<protein>
    <recommendedName>
        <fullName evidence="2">protein-serine/threonine phosphatase</fullName>
        <ecNumber evidence="2">3.1.3.16</ecNumber>
    </recommendedName>
</protein>
<dbReference type="PANTHER" id="PTHR23081">
    <property type="entry name" value="RNA POLYMERASE II CTD PHOSPHATASE"/>
    <property type="match status" value="1"/>
</dbReference>
<comment type="catalytic activity">
    <reaction evidence="6">
        <text>O-phospho-L-threonyl-[protein] + H2O = L-threonyl-[protein] + phosphate</text>
        <dbReference type="Rhea" id="RHEA:47004"/>
        <dbReference type="Rhea" id="RHEA-COMP:11060"/>
        <dbReference type="Rhea" id="RHEA-COMP:11605"/>
        <dbReference type="ChEBI" id="CHEBI:15377"/>
        <dbReference type="ChEBI" id="CHEBI:30013"/>
        <dbReference type="ChEBI" id="CHEBI:43474"/>
        <dbReference type="ChEBI" id="CHEBI:61977"/>
        <dbReference type="EC" id="3.1.3.16"/>
    </reaction>
</comment>
<keyword evidence="10" id="KW-1185">Reference proteome</keyword>
<dbReference type="OrthoDB" id="10249888at2759"/>
<feature type="domain" description="FCP1 homology" evidence="8">
    <location>
        <begin position="34"/>
        <end position="194"/>
    </location>
</feature>
<dbReference type="PANTHER" id="PTHR23081:SF36">
    <property type="entry name" value="RNA POLYMERASE II SUBUNIT A C-TERMINAL DOMAIN PHOSPHATASE"/>
    <property type="match status" value="1"/>
</dbReference>
<dbReference type="SUPFAM" id="SSF56784">
    <property type="entry name" value="HAD-like"/>
    <property type="match status" value="1"/>
</dbReference>
<dbReference type="AlphaFoldDB" id="A0A4U8UIN3"/>
<dbReference type="EC" id="3.1.3.16" evidence="2"/>
<comment type="subcellular location">
    <subcellularLocation>
        <location evidence="1">Nucleus</location>
    </subcellularLocation>
</comment>
<comment type="catalytic activity">
    <reaction evidence="5">
        <text>O-phospho-L-seryl-[protein] + H2O = L-seryl-[protein] + phosphate</text>
        <dbReference type="Rhea" id="RHEA:20629"/>
        <dbReference type="Rhea" id="RHEA-COMP:9863"/>
        <dbReference type="Rhea" id="RHEA-COMP:11604"/>
        <dbReference type="ChEBI" id="CHEBI:15377"/>
        <dbReference type="ChEBI" id="CHEBI:29999"/>
        <dbReference type="ChEBI" id="CHEBI:43474"/>
        <dbReference type="ChEBI" id="CHEBI:83421"/>
        <dbReference type="EC" id="3.1.3.16"/>
    </reaction>
</comment>
<dbReference type="GO" id="GO:0005634">
    <property type="term" value="C:nucleus"/>
    <property type="evidence" value="ECO:0007669"/>
    <property type="project" value="UniProtKB-SubCell"/>
</dbReference>
<dbReference type="Pfam" id="PF03031">
    <property type="entry name" value="NIF"/>
    <property type="match status" value="1"/>
</dbReference>
<dbReference type="Proteomes" id="UP000298663">
    <property type="component" value="Unassembled WGS sequence"/>
</dbReference>
<evidence type="ECO:0000256" key="5">
    <source>
        <dbReference type="ARBA" id="ARBA00047761"/>
    </source>
</evidence>
<evidence type="ECO:0000313" key="9">
    <source>
        <dbReference type="EMBL" id="TMS32714.1"/>
    </source>
</evidence>
<evidence type="ECO:0000256" key="7">
    <source>
        <dbReference type="SAM" id="MobiDB-lite"/>
    </source>
</evidence>
<dbReference type="InterPro" id="IPR023214">
    <property type="entry name" value="HAD_sf"/>
</dbReference>
<dbReference type="STRING" id="34508.A0A4U8UIN3"/>
<name>A0A4U8UIN3_STECR</name>
<evidence type="ECO:0000256" key="3">
    <source>
        <dbReference type="ARBA" id="ARBA00022801"/>
    </source>
</evidence>
<dbReference type="PROSITE" id="PS50969">
    <property type="entry name" value="FCP1"/>
    <property type="match status" value="1"/>
</dbReference>
<sequence>MAPLILEDPATDDAKTNSRNTADRRTITDKATLLQERKLVLLVDLDHTMLHTTSKQFEGDYEEGLFQVDHGRRLFTVMLRPHHDRFLAVMSCYFELHVVSKCMRSYASSLLEHLDPEQRYFGNRVYTREDLPNESKFELMLKLFPDGYEHVVAIDDRRSVWSHMINQYRVSAYRYFTSGYFGLNDVISAKMPDLVDDEQLLEAERFLIDVHERFFSSYDKGTAKSTTELFTEVHEERKMSKQIAKMSVMEENMPDGAKEIPFPEHQGLKCDEADNCDKNKENVNQ</sequence>
<dbReference type="GO" id="GO:0008420">
    <property type="term" value="F:RNA polymerase II CTD heptapeptide repeat phosphatase activity"/>
    <property type="evidence" value="ECO:0007669"/>
    <property type="project" value="InterPro"/>
</dbReference>
<evidence type="ECO:0000256" key="4">
    <source>
        <dbReference type="ARBA" id="ARBA00023242"/>
    </source>
</evidence>
<dbReference type="InterPro" id="IPR039189">
    <property type="entry name" value="Fcp1"/>
</dbReference>
<evidence type="ECO:0000256" key="2">
    <source>
        <dbReference type="ARBA" id="ARBA00013081"/>
    </source>
</evidence>
<feature type="region of interest" description="Disordered" evidence="7">
    <location>
        <begin position="254"/>
        <end position="285"/>
    </location>
</feature>
<feature type="region of interest" description="Disordered" evidence="7">
    <location>
        <begin position="1"/>
        <end position="21"/>
    </location>
</feature>
<feature type="compositionally biased region" description="Basic and acidic residues" evidence="7">
    <location>
        <begin position="12"/>
        <end position="21"/>
    </location>
</feature>
<dbReference type="Gene3D" id="3.40.50.1000">
    <property type="entry name" value="HAD superfamily/HAD-like"/>
    <property type="match status" value="1"/>
</dbReference>
<keyword evidence="4" id="KW-0539">Nucleus</keyword>
<evidence type="ECO:0000313" key="10">
    <source>
        <dbReference type="Proteomes" id="UP000298663"/>
    </source>
</evidence>